<keyword evidence="5 8" id="KW-0472">Membrane</keyword>
<evidence type="ECO:0000256" key="2">
    <source>
        <dbReference type="ARBA" id="ARBA00022692"/>
    </source>
</evidence>
<feature type="domain" description="J" evidence="9">
    <location>
        <begin position="159"/>
        <end position="253"/>
    </location>
</feature>
<evidence type="ECO:0000256" key="8">
    <source>
        <dbReference type="SAM" id="Phobius"/>
    </source>
</evidence>
<keyword evidence="12" id="KW-1185">Reference proteome</keyword>
<feature type="transmembrane region" description="Helical" evidence="8">
    <location>
        <begin position="628"/>
        <end position="647"/>
    </location>
</feature>
<dbReference type="CDD" id="cd00051">
    <property type="entry name" value="EFh"/>
    <property type="match status" value="1"/>
</dbReference>
<dbReference type="PANTHER" id="PTHR44360:SF1">
    <property type="entry name" value="DNAJ HOMOLOG SUBFAMILY B MEMBER 9"/>
    <property type="match status" value="1"/>
</dbReference>
<feature type="transmembrane region" description="Helical" evidence="8">
    <location>
        <begin position="401"/>
        <end position="425"/>
    </location>
</feature>
<dbReference type="Gene3D" id="1.10.287.110">
    <property type="entry name" value="DnaJ domain"/>
    <property type="match status" value="1"/>
</dbReference>
<evidence type="ECO:0000256" key="7">
    <source>
        <dbReference type="SAM" id="MobiDB-lite"/>
    </source>
</evidence>
<keyword evidence="6" id="KW-0143">Chaperone</keyword>
<feature type="transmembrane region" description="Helical" evidence="8">
    <location>
        <begin position="445"/>
        <end position="468"/>
    </location>
</feature>
<dbReference type="InterPro" id="IPR051948">
    <property type="entry name" value="Hsp70_co-chaperone_J-domain"/>
</dbReference>
<feature type="transmembrane region" description="Helical" evidence="8">
    <location>
        <begin position="517"/>
        <end position="537"/>
    </location>
</feature>
<evidence type="ECO:0000259" key="9">
    <source>
        <dbReference type="PROSITE" id="PS50076"/>
    </source>
</evidence>
<feature type="transmembrane region" description="Helical" evidence="8">
    <location>
        <begin position="593"/>
        <end position="616"/>
    </location>
</feature>
<protein>
    <submittedName>
        <fullName evidence="11">Uncharacterized protein</fullName>
    </submittedName>
</protein>
<keyword evidence="2 8" id="KW-0812">Transmembrane</keyword>
<feature type="region of interest" description="Disordered" evidence="7">
    <location>
        <begin position="225"/>
        <end position="270"/>
    </location>
</feature>
<evidence type="ECO:0000256" key="3">
    <source>
        <dbReference type="ARBA" id="ARBA00022837"/>
    </source>
</evidence>
<evidence type="ECO:0000256" key="6">
    <source>
        <dbReference type="ARBA" id="ARBA00023186"/>
    </source>
</evidence>
<dbReference type="GO" id="GO:0051087">
    <property type="term" value="F:protein-folding chaperone binding"/>
    <property type="evidence" value="ECO:0007669"/>
    <property type="project" value="TreeGrafter"/>
</dbReference>
<dbReference type="InterPro" id="IPR001623">
    <property type="entry name" value="DnaJ_domain"/>
</dbReference>
<dbReference type="InterPro" id="IPR011992">
    <property type="entry name" value="EF-hand-dom_pair"/>
</dbReference>
<dbReference type="Pfam" id="PF00520">
    <property type="entry name" value="Ion_trans"/>
    <property type="match status" value="1"/>
</dbReference>
<feature type="compositionally biased region" description="Polar residues" evidence="7">
    <location>
        <begin position="309"/>
        <end position="323"/>
    </location>
</feature>
<sequence length="810" mass="90972">MWLIFIWNVDGVCQEGSDAPDAEPPKSEADKPAPASASSSTPGTAGYGAKELTDEERLQRVLQRCDAEGLERSEAQEALAAEQLDIKELMLQAIEGASDVQPVPSWRSNSEGHVGKTMIRLRKLARGNIPFSFDLSKSRENARKFRNMGAGAFQVNAKSYYDILGVPKDADDRTIKKAYRDMALKWHPDKNPDAKEASCFERRFRGPAARFEPRSAMGDRFGHLSDVRHHRPRNPEEDVSSICTDRRDESQDGVGSLPTASLTSKSAVPHGPQISETFDFLLQRLAQQHLLELELRGMSNNSCGLNNSDSSGLWNHQHSMSPKSQRERAGSQDTARTIDMEIVSPSMAEALQMKHAGMREVEAESILEVWDEQQSGMISPTTARSELLSEERNACGGLAPILEIIMVGILIANVLWMAMHLQIYGDWALHDRLGDAHTFAGDWKQVLFVGDIFFAVIFGLEVLVRICWLRWDFWKSWMNYLDLAVGLSSVVEIYWLLSTAAGAKNLSIVRLLRITKMAKALRMFSITSTLAPLHLLIKCLEACVGMLFWSFLLMTFVQCMAGIIVSELCYSFLVDPTTDPSAKEEVYKYYGTFSRTILSMFEIMFANWGPACRILVENVSEWFSVFFLLYRCVVGFAVLNVVGAVFVQQALKTASSDDELAFRQKEREISMYNRKVKKLFQSIDDSGDGTISLDEFSKLVQSPKLNFWMSQLELEYHDLLSLFEFLDNGDGQITLVEFIEGAGRLRGSAKALDIWRMETKIEVLFEEVLRALSVQADPEASVLQVQDVFERSTFKHIKATSVKNASEAEL</sequence>
<dbReference type="SUPFAM" id="SSF47473">
    <property type="entry name" value="EF-hand"/>
    <property type="match status" value="1"/>
</dbReference>
<proteinExistence type="predicted"/>
<dbReference type="PROSITE" id="PS50076">
    <property type="entry name" value="DNAJ_2"/>
    <property type="match status" value="1"/>
</dbReference>
<name>A0AA36N6I1_9DINO</name>
<feature type="transmembrane region" description="Helical" evidence="8">
    <location>
        <begin position="480"/>
        <end position="497"/>
    </location>
</feature>
<comment type="caution">
    <text evidence="11">The sequence shown here is derived from an EMBL/GenBank/DDBJ whole genome shotgun (WGS) entry which is preliminary data.</text>
</comment>
<feature type="region of interest" description="Disordered" evidence="7">
    <location>
        <begin position="309"/>
        <end position="334"/>
    </location>
</feature>
<dbReference type="PRINTS" id="PR00625">
    <property type="entry name" value="JDOMAIN"/>
</dbReference>
<dbReference type="Gene3D" id="1.10.238.10">
    <property type="entry name" value="EF-hand"/>
    <property type="match status" value="1"/>
</dbReference>
<dbReference type="Pfam" id="PF13202">
    <property type="entry name" value="EF-hand_5"/>
    <property type="match status" value="1"/>
</dbReference>
<evidence type="ECO:0000313" key="12">
    <source>
        <dbReference type="Proteomes" id="UP001178507"/>
    </source>
</evidence>
<organism evidence="11 12">
    <name type="scientific">Effrenium voratum</name>
    <dbReference type="NCBI Taxonomy" id="2562239"/>
    <lineage>
        <taxon>Eukaryota</taxon>
        <taxon>Sar</taxon>
        <taxon>Alveolata</taxon>
        <taxon>Dinophyceae</taxon>
        <taxon>Suessiales</taxon>
        <taxon>Symbiodiniaceae</taxon>
        <taxon>Effrenium</taxon>
    </lineage>
</organism>
<dbReference type="PROSITE" id="PS50222">
    <property type="entry name" value="EF_HAND_2"/>
    <property type="match status" value="1"/>
</dbReference>
<dbReference type="InterPro" id="IPR018247">
    <property type="entry name" value="EF_Hand_1_Ca_BS"/>
</dbReference>
<dbReference type="InterPro" id="IPR005821">
    <property type="entry name" value="Ion_trans_dom"/>
</dbReference>
<dbReference type="InterPro" id="IPR002048">
    <property type="entry name" value="EF_hand_dom"/>
</dbReference>
<dbReference type="PANTHER" id="PTHR44360">
    <property type="entry name" value="DNAJ HOMOLOG SUBFAMILY B MEMBER 9"/>
    <property type="match status" value="1"/>
</dbReference>
<feature type="compositionally biased region" description="Low complexity" evidence="7">
    <location>
        <begin position="32"/>
        <end position="44"/>
    </location>
</feature>
<dbReference type="EMBL" id="CAUJNA010002324">
    <property type="protein sequence ID" value="CAJ1392350.1"/>
    <property type="molecule type" value="Genomic_DNA"/>
</dbReference>
<dbReference type="Gene3D" id="1.20.120.350">
    <property type="entry name" value="Voltage-gated potassium channels. Chain C"/>
    <property type="match status" value="1"/>
</dbReference>
<keyword evidence="3" id="KW-0106">Calcium</keyword>
<reference evidence="11" key="1">
    <citation type="submission" date="2023-08" db="EMBL/GenBank/DDBJ databases">
        <authorList>
            <person name="Chen Y."/>
            <person name="Shah S."/>
            <person name="Dougan E. K."/>
            <person name="Thang M."/>
            <person name="Chan C."/>
        </authorList>
    </citation>
    <scope>NUCLEOTIDE SEQUENCE</scope>
</reference>
<evidence type="ECO:0000256" key="5">
    <source>
        <dbReference type="ARBA" id="ARBA00023136"/>
    </source>
</evidence>
<dbReference type="InterPro" id="IPR036869">
    <property type="entry name" value="J_dom_sf"/>
</dbReference>
<keyword evidence="4 8" id="KW-1133">Transmembrane helix</keyword>
<evidence type="ECO:0000256" key="4">
    <source>
        <dbReference type="ARBA" id="ARBA00022989"/>
    </source>
</evidence>
<dbReference type="Gene3D" id="1.10.287.70">
    <property type="match status" value="1"/>
</dbReference>
<dbReference type="PROSITE" id="PS00018">
    <property type="entry name" value="EF_HAND_1"/>
    <property type="match status" value="1"/>
</dbReference>
<gene>
    <name evidence="11" type="ORF">EVOR1521_LOCUS17469</name>
</gene>
<dbReference type="Pfam" id="PF00226">
    <property type="entry name" value="DnaJ"/>
    <property type="match status" value="1"/>
</dbReference>
<dbReference type="SMART" id="SM00271">
    <property type="entry name" value="DnaJ"/>
    <property type="match status" value="1"/>
</dbReference>
<feature type="region of interest" description="Disordered" evidence="7">
    <location>
        <begin position="14"/>
        <end position="53"/>
    </location>
</feature>
<dbReference type="CDD" id="cd06257">
    <property type="entry name" value="DnaJ"/>
    <property type="match status" value="1"/>
</dbReference>
<dbReference type="GO" id="GO:0005216">
    <property type="term" value="F:monoatomic ion channel activity"/>
    <property type="evidence" value="ECO:0007669"/>
    <property type="project" value="InterPro"/>
</dbReference>
<feature type="domain" description="EF-hand" evidence="10">
    <location>
        <begin position="671"/>
        <end position="706"/>
    </location>
</feature>
<dbReference type="GO" id="GO:0005509">
    <property type="term" value="F:calcium ion binding"/>
    <property type="evidence" value="ECO:0007669"/>
    <property type="project" value="InterPro"/>
</dbReference>
<dbReference type="GO" id="GO:0051787">
    <property type="term" value="F:misfolded protein binding"/>
    <property type="evidence" value="ECO:0007669"/>
    <property type="project" value="TreeGrafter"/>
</dbReference>
<comment type="subcellular location">
    <subcellularLocation>
        <location evidence="1">Membrane</location>
        <topology evidence="1">Multi-pass membrane protein</topology>
    </subcellularLocation>
</comment>
<feature type="transmembrane region" description="Helical" evidence="8">
    <location>
        <begin position="549"/>
        <end position="573"/>
    </location>
</feature>
<dbReference type="AlphaFoldDB" id="A0AA36N6I1"/>
<dbReference type="GO" id="GO:0036503">
    <property type="term" value="P:ERAD pathway"/>
    <property type="evidence" value="ECO:0007669"/>
    <property type="project" value="TreeGrafter"/>
</dbReference>
<evidence type="ECO:0000259" key="10">
    <source>
        <dbReference type="PROSITE" id="PS50222"/>
    </source>
</evidence>
<dbReference type="SUPFAM" id="SSF81324">
    <property type="entry name" value="Voltage-gated potassium channels"/>
    <property type="match status" value="1"/>
</dbReference>
<dbReference type="SMART" id="SM00054">
    <property type="entry name" value="EFh"/>
    <property type="match status" value="2"/>
</dbReference>
<evidence type="ECO:0000256" key="1">
    <source>
        <dbReference type="ARBA" id="ARBA00004141"/>
    </source>
</evidence>
<dbReference type="GO" id="GO:0005783">
    <property type="term" value="C:endoplasmic reticulum"/>
    <property type="evidence" value="ECO:0007669"/>
    <property type="project" value="TreeGrafter"/>
</dbReference>
<evidence type="ECO:0000313" key="11">
    <source>
        <dbReference type="EMBL" id="CAJ1392350.1"/>
    </source>
</evidence>
<accession>A0AA36N6I1</accession>
<dbReference type="GO" id="GO:0016020">
    <property type="term" value="C:membrane"/>
    <property type="evidence" value="ECO:0007669"/>
    <property type="project" value="UniProtKB-SubCell"/>
</dbReference>
<dbReference type="Proteomes" id="UP001178507">
    <property type="component" value="Unassembled WGS sequence"/>
</dbReference>
<dbReference type="InterPro" id="IPR027359">
    <property type="entry name" value="Volt_channel_dom_sf"/>
</dbReference>
<dbReference type="SUPFAM" id="SSF46565">
    <property type="entry name" value="Chaperone J-domain"/>
    <property type="match status" value="1"/>
</dbReference>